<sequence>MNQLDEAVRLIAQAKKELCEADPEHLRKRIRQLESENHALRQTVKILSDKRSQDRERVRQWETAFSQSESAKKHQKTTQLPSDSLTQLASEPQAEQDDPKLPDLPPSSQPIVTASLPLNSDDVLSDEPLDDSILESSPTEDDPLKHIIAREWHPSDFVVNPNYGKAYTEVVRGNQRQCLHGNDCEDCAKFYALLGNGGNALIQMASRHREDWRRQETPPGFWRSEFVDTQHQAQEKSDLATKRAVEANRRLEEALVNGQYLFRDRALREMVNGLRKKKIC</sequence>
<reference evidence="6 7" key="1">
    <citation type="submission" date="2017-04" db="EMBL/GenBank/DDBJ databases">
        <title>Genome sequencing of [Candida] sorbophila.</title>
        <authorList>
            <person name="Ahn J.O."/>
        </authorList>
    </citation>
    <scope>NUCLEOTIDE SEQUENCE [LARGE SCALE GENOMIC DNA]</scope>
    <source>
        <strain evidence="6 7">DS02</strain>
    </source>
</reference>
<feature type="compositionally biased region" description="Polar residues" evidence="4">
    <location>
        <begin position="77"/>
        <end position="90"/>
    </location>
</feature>
<feature type="domain" description="DNA endonuclease activator Ctp1 C-terminal" evidence="5">
    <location>
        <begin position="166"/>
        <end position="193"/>
    </location>
</feature>
<accession>A0A2T0FGT7</accession>
<evidence type="ECO:0000256" key="2">
    <source>
        <dbReference type="ARBA" id="ARBA00022763"/>
    </source>
</evidence>
<keyword evidence="6" id="KW-0540">Nuclease</keyword>
<evidence type="ECO:0000256" key="3">
    <source>
        <dbReference type="ARBA" id="ARBA00023242"/>
    </source>
</evidence>
<evidence type="ECO:0000313" key="6">
    <source>
        <dbReference type="EMBL" id="PRT54159.1"/>
    </source>
</evidence>
<feature type="compositionally biased region" description="Basic and acidic residues" evidence="4">
    <location>
        <begin position="47"/>
        <end position="60"/>
    </location>
</feature>
<dbReference type="GO" id="GO:0004519">
    <property type="term" value="F:endonuclease activity"/>
    <property type="evidence" value="ECO:0007669"/>
    <property type="project" value="UniProtKB-KW"/>
</dbReference>
<evidence type="ECO:0000256" key="1">
    <source>
        <dbReference type="ARBA" id="ARBA00004123"/>
    </source>
</evidence>
<dbReference type="GO" id="GO:0005634">
    <property type="term" value="C:nucleus"/>
    <property type="evidence" value="ECO:0007669"/>
    <property type="project" value="UniProtKB-SubCell"/>
</dbReference>
<evidence type="ECO:0000256" key="4">
    <source>
        <dbReference type="SAM" id="MobiDB-lite"/>
    </source>
</evidence>
<dbReference type="AlphaFoldDB" id="A0A2T0FGT7"/>
<dbReference type="GeneID" id="36515528"/>
<keyword evidence="6" id="KW-0255">Endonuclease</keyword>
<feature type="domain" description="DNA endonuclease activator Ctp1 C-terminal" evidence="5">
    <location>
        <begin position="200"/>
        <end position="230"/>
    </location>
</feature>
<dbReference type="Proteomes" id="UP000238350">
    <property type="component" value="Unassembled WGS sequence"/>
</dbReference>
<organism evidence="6 7">
    <name type="scientific">Wickerhamiella sorbophila</name>
    <dbReference type="NCBI Taxonomy" id="45607"/>
    <lineage>
        <taxon>Eukaryota</taxon>
        <taxon>Fungi</taxon>
        <taxon>Dikarya</taxon>
        <taxon>Ascomycota</taxon>
        <taxon>Saccharomycotina</taxon>
        <taxon>Dipodascomycetes</taxon>
        <taxon>Dipodascales</taxon>
        <taxon>Trichomonascaceae</taxon>
        <taxon>Wickerhamiella</taxon>
    </lineage>
</organism>
<comment type="subcellular location">
    <subcellularLocation>
        <location evidence="1">Nucleus</location>
    </subcellularLocation>
</comment>
<name>A0A2T0FGT7_9ASCO</name>
<dbReference type="GO" id="GO:0003684">
    <property type="term" value="F:damaged DNA binding"/>
    <property type="evidence" value="ECO:0007669"/>
    <property type="project" value="TreeGrafter"/>
</dbReference>
<dbReference type="Pfam" id="PF08573">
    <property type="entry name" value="SAE2"/>
    <property type="match status" value="2"/>
</dbReference>
<feature type="region of interest" description="Disordered" evidence="4">
    <location>
        <begin position="44"/>
        <end position="140"/>
    </location>
</feature>
<dbReference type="EMBL" id="NDIQ01000001">
    <property type="protein sequence ID" value="PRT54159.1"/>
    <property type="molecule type" value="Genomic_DNA"/>
</dbReference>
<feature type="compositionally biased region" description="Acidic residues" evidence="4">
    <location>
        <begin position="123"/>
        <end position="140"/>
    </location>
</feature>
<dbReference type="RefSeq" id="XP_024664105.1">
    <property type="nucleotide sequence ID" value="XM_024808337.1"/>
</dbReference>
<keyword evidence="6" id="KW-0378">Hydrolase</keyword>
<dbReference type="OrthoDB" id="4083304at2759"/>
<dbReference type="InterPro" id="IPR033316">
    <property type="entry name" value="RBBP8-like"/>
</dbReference>
<dbReference type="PANTHER" id="PTHR15107">
    <property type="entry name" value="RETINOBLASTOMA BINDING PROTEIN 8"/>
    <property type="match status" value="1"/>
</dbReference>
<keyword evidence="2" id="KW-0227">DNA damage</keyword>
<evidence type="ECO:0000259" key="5">
    <source>
        <dbReference type="Pfam" id="PF08573"/>
    </source>
</evidence>
<keyword evidence="7" id="KW-1185">Reference proteome</keyword>
<dbReference type="InterPro" id="IPR013882">
    <property type="entry name" value="Ctp1_C"/>
</dbReference>
<evidence type="ECO:0000313" key="7">
    <source>
        <dbReference type="Proteomes" id="UP000238350"/>
    </source>
</evidence>
<dbReference type="GO" id="GO:0010792">
    <property type="term" value="P:DNA double-strand break processing involved in repair via single-strand annealing"/>
    <property type="evidence" value="ECO:0007669"/>
    <property type="project" value="TreeGrafter"/>
</dbReference>
<gene>
    <name evidence="6" type="ORF">B9G98_01779</name>
</gene>
<keyword evidence="3" id="KW-0539">Nucleus</keyword>
<comment type="caution">
    <text evidence="6">The sequence shown here is derived from an EMBL/GenBank/DDBJ whole genome shotgun (WGS) entry which is preliminary data.</text>
</comment>
<protein>
    <submittedName>
        <fullName evidence="6">DNA endonuclease ctp1</fullName>
    </submittedName>
</protein>
<proteinExistence type="predicted"/>
<dbReference type="STRING" id="45607.A0A2T0FGT7"/>
<dbReference type="PANTHER" id="PTHR15107:SF0">
    <property type="entry name" value="DNA ENDONUCLEASE ACTIVATOR CTP1 C-TERMINAL DOMAIN-CONTAINING PROTEIN"/>
    <property type="match status" value="1"/>
</dbReference>